<proteinExistence type="inferred from homology"/>
<evidence type="ECO:0000256" key="3">
    <source>
        <dbReference type="ARBA" id="ARBA00023274"/>
    </source>
</evidence>
<dbReference type="Gene3D" id="1.10.287.3980">
    <property type="match status" value="1"/>
</dbReference>
<feature type="region of interest" description="Disordered" evidence="6">
    <location>
        <begin position="21"/>
        <end position="45"/>
    </location>
</feature>
<evidence type="ECO:0000313" key="8">
    <source>
        <dbReference type="Proteomes" id="UP000233256"/>
    </source>
</evidence>
<dbReference type="Proteomes" id="UP000233256">
    <property type="component" value="Unassembled WGS sequence"/>
</dbReference>
<evidence type="ECO:0000256" key="4">
    <source>
        <dbReference type="ARBA" id="ARBA00035177"/>
    </source>
</evidence>
<dbReference type="PANTHER" id="PTHR14503">
    <property type="entry name" value="MITOCHONDRIAL RIBOSOMAL PROTEIN 34 FAMILY MEMBER"/>
    <property type="match status" value="1"/>
</dbReference>
<feature type="compositionally biased region" description="Basic residues" evidence="6">
    <location>
        <begin position="32"/>
        <end position="45"/>
    </location>
</feature>
<dbReference type="HAMAP" id="MF_00391">
    <property type="entry name" value="Ribosomal_bL34"/>
    <property type="match status" value="1"/>
</dbReference>
<dbReference type="GO" id="GO:0005840">
    <property type="term" value="C:ribosome"/>
    <property type="evidence" value="ECO:0007669"/>
    <property type="project" value="UniProtKB-KW"/>
</dbReference>
<evidence type="ECO:0000256" key="1">
    <source>
        <dbReference type="ARBA" id="ARBA00010111"/>
    </source>
</evidence>
<evidence type="ECO:0000313" key="7">
    <source>
        <dbReference type="EMBL" id="PKK92063.1"/>
    </source>
</evidence>
<evidence type="ECO:0000256" key="2">
    <source>
        <dbReference type="ARBA" id="ARBA00022980"/>
    </source>
</evidence>
<dbReference type="AlphaFoldDB" id="A0A2N1PUN4"/>
<organism evidence="7 8">
    <name type="scientific">Candidatus Wallbacteria bacterium HGW-Wallbacteria-1</name>
    <dbReference type="NCBI Taxonomy" id="2013854"/>
    <lineage>
        <taxon>Bacteria</taxon>
        <taxon>Candidatus Walliibacteriota</taxon>
    </lineage>
</organism>
<dbReference type="InterPro" id="IPR000271">
    <property type="entry name" value="Ribosomal_bL34"/>
</dbReference>
<evidence type="ECO:0000256" key="6">
    <source>
        <dbReference type="SAM" id="MobiDB-lite"/>
    </source>
</evidence>
<keyword evidence="2 5" id="KW-0689">Ribosomal protein</keyword>
<sequence>MTKRTYQPKKIKRARTHGFLSRMQTPGGRNVVRNRRRKGRKRLTV</sequence>
<dbReference type="PROSITE" id="PS00784">
    <property type="entry name" value="RIBOSOMAL_L34"/>
    <property type="match status" value="1"/>
</dbReference>
<dbReference type="PANTHER" id="PTHR14503:SF4">
    <property type="entry name" value="LARGE RIBOSOMAL SUBUNIT PROTEIN BL34M"/>
    <property type="match status" value="1"/>
</dbReference>
<dbReference type="InterPro" id="IPR020939">
    <property type="entry name" value="Ribosomal_bL34_CS"/>
</dbReference>
<dbReference type="GO" id="GO:1990904">
    <property type="term" value="C:ribonucleoprotein complex"/>
    <property type="evidence" value="ECO:0007669"/>
    <property type="project" value="UniProtKB-KW"/>
</dbReference>
<gene>
    <name evidence="5" type="primary">rpmH</name>
    <name evidence="7" type="ORF">CVV64_01205</name>
</gene>
<dbReference type="FunFam" id="1.10.287.3980:FF:000001">
    <property type="entry name" value="Mitochondrial ribosomal protein L34"/>
    <property type="match status" value="1"/>
</dbReference>
<comment type="caution">
    <text evidence="7">The sequence shown here is derived from an EMBL/GenBank/DDBJ whole genome shotgun (WGS) entry which is preliminary data.</text>
</comment>
<keyword evidence="3 5" id="KW-0687">Ribonucleoprotein</keyword>
<dbReference type="GO" id="GO:0003735">
    <property type="term" value="F:structural constituent of ribosome"/>
    <property type="evidence" value="ECO:0007669"/>
    <property type="project" value="InterPro"/>
</dbReference>
<dbReference type="NCBIfam" id="TIGR01030">
    <property type="entry name" value="rpmH_bact"/>
    <property type="match status" value="1"/>
</dbReference>
<name>A0A2N1PUN4_9BACT</name>
<dbReference type="GO" id="GO:0006412">
    <property type="term" value="P:translation"/>
    <property type="evidence" value="ECO:0007669"/>
    <property type="project" value="UniProtKB-UniRule"/>
</dbReference>
<evidence type="ECO:0000256" key="5">
    <source>
        <dbReference type="HAMAP-Rule" id="MF_00391"/>
    </source>
</evidence>
<comment type="similarity">
    <text evidence="1 5">Belongs to the bacterial ribosomal protein bL34 family.</text>
</comment>
<reference evidence="7 8" key="1">
    <citation type="journal article" date="2017" name="ISME J.">
        <title>Potential for microbial H2 and metal transformations associated with novel bacteria and archaea in deep terrestrial subsurface sediments.</title>
        <authorList>
            <person name="Hernsdorf A.W."/>
            <person name="Amano Y."/>
            <person name="Miyakawa K."/>
            <person name="Ise K."/>
            <person name="Suzuki Y."/>
            <person name="Anantharaman K."/>
            <person name="Probst A."/>
            <person name="Burstein D."/>
            <person name="Thomas B.C."/>
            <person name="Banfield J.F."/>
        </authorList>
    </citation>
    <scope>NUCLEOTIDE SEQUENCE [LARGE SCALE GENOMIC DNA]</scope>
    <source>
        <strain evidence="7">HGW-Wallbacteria-1</strain>
    </source>
</reference>
<protein>
    <recommendedName>
        <fullName evidence="4 5">Large ribosomal subunit protein bL34</fullName>
    </recommendedName>
</protein>
<accession>A0A2N1PUN4</accession>
<dbReference type="EMBL" id="PGXC01000001">
    <property type="protein sequence ID" value="PKK92063.1"/>
    <property type="molecule type" value="Genomic_DNA"/>
</dbReference>
<dbReference type="Pfam" id="PF00468">
    <property type="entry name" value="Ribosomal_L34"/>
    <property type="match status" value="1"/>
</dbReference>